<dbReference type="EMBL" id="GBRH01229212">
    <property type="protein sequence ID" value="JAD68683.1"/>
    <property type="molecule type" value="Transcribed_RNA"/>
</dbReference>
<reference evidence="1" key="2">
    <citation type="journal article" date="2015" name="Data Brief">
        <title>Shoot transcriptome of the giant reed, Arundo donax.</title>
        <authorList>
            <person name="Barrero R.A."/>
            <person name="Guerrero F.D."/>
            <person name="Moolhuijzen P."/>
            <person name="Goolsby J.A."/>
            <person name="Tidwell J."/>
            <person name="Bellgard S.E."/>
            <person name="Bellgard M.I."/>
        </authorList>
    </citation>
    <scope>NUCLEOTIDE SEQUENCE</scope>
    <source>
        <tissue evidence="1">Shoot tissue taken approximately 20 cm above the soil surface</tissue>
    </source>
</reference>
<reference evidence="1" key="1">
    <citation type="submission" date="2014-09" db="EMBL/GenBank/DDBJ databases">
        <authorList>
            <person name="Magalhaes I.L.F."/>
            <person name="Oliveira U."/>
            <person name="Santos F.R."/>
            <person name="Vidigal T.H.D.A."/>
            <person name="Brescovit A.D."/>
            <person name="Santos A.J."/>
        </authorList>
    </citation>
    <scope>NUCLEOTIDE SEQUENCE</scope>
    <source>
        <tissue evidence="1">Shoot tissue taken approximately 20 cm above the soil surface</tissue>
    </source>
</reference>
<protein>
    <submittedName>
        <fullName evidence="1">Uncharacterized protein</fullName>
    </submittedName>
</protein>
<organism evidence="1">
    <name type="scientific">Arundo donax</name>
    <name type="common">Giant reed</name>
    <name type="synonym">Donax arundinaceus</name>
    <dbReference type="NCBI Taxonomy" id="35708"/>
    <lineage>
        <taxon>Eukaryota</taxon>
        <taxon>Viridiplantae</taxon>
        <taxon>Streptophyta</taxon>
        <taxon>Embryophyta</taxon>
        <taxon>Tracheophyta</taxon>
        <taxon>Spermatophyta</taxon>
        <taxon>Magnoliopsida</taxon>
        <taxon>Liliopsida</taxon>
        <taxon>Poales</taxon>
        <taxon>Poaceae</taxon>
        <taxon>PACMAD clade</taxon>
        <taxon>Arundinoideae</taxon>
        <taxon>Arundineae</taxon>
        <taxon>Arundo</taxon>
    </lineage>
</organism>
<evidence type="ECO:0000313" key="1">
    <source>
        <dbReference type="EMBL" id="JAD68683.1"/>
    </source>
</evidence>
<name>A0A0A9C2L1_ARUDO</name>
<proteinExistence type="predicted"/>
<accession>A0A0A9C2L1</accession>
<dbReference type="AlphaFoldDB" id="A0A0A9C2L1"/>
<sequence>MRHQISILNCCYVCLVLYIWSAKNQLFRYCVHKAATRSKNRDISML</sequence>